<evidence type="ECO:0000313" key="1">
    <source>
        <dbReference type="EMBL" id="GCA96251.1"/>
    </source>
</evidence>
<evidence type="ECO:0000313" key="2">
    <source>
        <dbReference type="Proteomes" id="UP000321223"/>
    </source>
</evidence>
<dbReference type="Proteomes" id="UP000321223">
    <property type="component" value="Unassembled WGS sequence"/>
</dbReference>
<dbReference type="EMBL" id="BHVU01000699">
    <property type="protein sequence ID" value="GCA96251.1"/>
    <property type="molecule type" value="Genomic_DNA"/>
</dbReference>
<dbReference type="AlphaFoldDB" id="A0A510PR92"/>
<name>A0A510PR92_MICAE</name>
<sequence length="57" mass="6162">MGKTLHPTPYTRSDLGVSFCRTQKLTAEAHTLPPRKTFSANPKYGKATVALSTGQKA</sequence>
<reference evidence="1 2" key="1">
    <citation type="journal article" date="2019" name="Appl. Environ. Microbiol.">
        <title>Co-occurrence of broad and narrow host-range viruses infecting the toxic bloom-forming cyanobacterium Microcystis aeruginosa.</title>
        <authorList>
            <person name="Morimoto D."/>
            <person name="Tominaga K."/>
            <person name="Nishimura Y."/>
            <person name="Yoshida N."/>
            <person name="Kimura S."/>
            <person name="Sako Y."/>
            <person name="Yoshida T."/>
        </authorList>
    </citation>
    <scope>NUCLEOTIDE SEQUENCE [LARGE SCALE GENOMIC DNA]</scope>
    <source>
        <strain evidence="1 2">11-30S32</strain>
    </source>
</reference>
<organism evidence="1 2">
    <name type="scientific">Microcystis aeruginosa 11-30S32</name>
    <dbReference type="NCBI Taxonomy" id="2358142"/>
    <lineage>
        <taxon>Bacteria</taxon>
        <taxon>Bacillati</taxon>
        <taxon>Cyanobacteriota</taxon>
        <taxon>Cyanophyceae</taxon>
        <taxon>Oscillatoriophycideae</taxon>
        <taxon>Chroococcales</taxon>
        <taxon>Microcystaceae</taxon>
        <taxon>Microcystis</taxon>
    </lineage>
</organism>
<gene>
    <name evidence="1" type="ORF">MAE30S32_49030</name>
</gene>
<protein>
    <submittedName>
        <fullName evidence="1">Uncharacterized protein</fullName>
    </submittedName>
</protein>
<accession>A0A510PR92</accession>
<comment type="caution">
    <text evidence="1">The sequence shown here is derived from an EMBL/GenBank/DDBJ whole genome shotgun (WGS) entry which is preliminary data.</text>
</comment>
<proteinExistence type="predicted"/>